<evidence type="ECO:0000313" key="5">
    <source>
        <dbReference type="Proteomes" id="UP000515152"/>
    </source>
</evidence>
<dbReference type="GeneID" id="116221743"/>
<dbReference type="OrthoDB" id="660555at2759"/>
<dbReference type="RefSeq" id="XP_031428722.1">
    <property type="nucleotide sequence ID" value="XM_031572862.2"/>
</dbReference>
<keyword evidence="3" id="KW-0677">Repeat</keyword>
<dbReference type="InterPro" id="IPR050541">
    <property type="entry name" value="LRR_TM_domain-containing"/>
</dbReference>
<organism evidence="5 6">
    <name type="scientific">Clupea harengus</name>
    <name type="common">Atlantic herring</name>
    <dbReference type="NCBI Taxonomy" id="7950"/>
    <lineage>
        <taxon>Eukaryota</taxon>
        <taxon>Metazoa</taxon>
        <taxon>Chordata</taxon>
        <taxon>Craniata</taxon>
        <taxon>Vertebrata</taxon>
        <taxon>Euteleostomi</taxon>
        <taxon>Actinopterygii</taxon>
        <taxon>Neopterygii</taxon>
        <taxon>Teleostei</taxon>
        <taxon>Clupei</taxon>
        <taxon>Clupeiformes</taxon>
        <taxon>Clupeoidei</taxon>
        <taxon>Clupeidae</taxon>
        <taxon>Clupea</taxon>
    </lineage>
</organism>
<feature type="compositionally biased region" description="Polar residues" evidence="4">
    <location>
        <begin position="641"/>
        <end position="653"/>
    </location>
</feature>
<dbReference type="KEGG" id="char:116221743"/>
<protein>
    <submittedName>
        <fullName evidence="6">Uncharacterized protein LOC116221743</fullName>
    </submittedName>
</protein>
<dbReference type="SMART" id="SM00369">
    <property type="entry name" value="LRR_TYP"/>
    <property type="match status" value="8"/>
</dbReference>
<dbReference type="InterPro" id="IPR003591">
    <property type="entry name" value="Leu-rich_rpt_typical-subtyp"/>
</dbReference>
<evidence type="ECO:0000256" key="4">
    <source>
        <dbReference type="SAM" id="MobiDB-lite"/>
    </source>
</evidence>
<dbReference type="Proteomes" id="UP000515152">
    <property type="component" value="Chromosome 9"/>
</dbReference>
<dbReference type="PROSITE" id="PS51450">
    <property type="entry name" value="LRR"/>
    <property type="match status" value="2"/>
</dbReference>
<evidence type="ECO:0000256" key="1">
    <source>
        <dbReference type="ARBA" id="ARBA00022614"/>
    </source>
</evidence>
<feature type="compositionally biased region" description="Polar residues" evidence="4">
    <location>
        <begin position="555"/>
        <end position="571"/>
    </location>
</feature>
<dbReference type="Gene3D" id="3.80.10.10">
    <property type="entry name" value="Ribonuclease Inhibitor"/>
    <property type="match status" value="2"/>
</dbReference>
<dbReference type="PANTHER" id="PTHR24369">
    <property type="entry name" value="ANTIGEN BSP, PUTATIVE-RELATED"/>
    <property type="match status" value="1"/>
</dbReference>
<dbReference type="Pfam" id="PF13855">
    <property type="entry name" value="LRR_8"/>
    <property type="match status" value="2"/>
</dbReference>
<name>A0A6P8FZV3_CLUHA</name>
<feature type="compositionally biased region" description="Basic and acidic residues" evidence="4">
    <location>
        <begin position="538"/>
        <end position="551"/>
    </location>
</feature>
<keyword evidence="5" id="KW-1185">Reference proteome</keyword>
<feature type="region of interest" description="Disordered" evidence="4">
    <location>
        <begin position="637"/>
        <end position="669"/>
    </location>
</feature>
<feature type="compositionally biased region" description="Polar residues" evidence="4">
    <location>
        <begin position="495"/>
        <end position="513"/>
    </location>
</feature>
<evidence type="ECO:0000313" key="6">
    <source>
        <dbReference type="RefSeq" id="XP_031428722.1"/>
    </source>
</evidence>
<accession>A0A6P8FZV3</accession>
<feature type="region of interest" description="Disordered" evidence="4">
    <location>
        <begin position="480"/>
        <end position="586"/>
    </location>
</feature>
<evidence type="ECO:0000256" key="2">
    <source>
        <dbReference type="ARBA" id="ARBA00022729"/>
    </source>
</evidence>
<feature type="region of interest" description="Disordered" evidence="4">
    <location>
        <begin position="601"/>
        <end position="620"/>
    </location>
</feature>
<dbReference type="PANTHER" id="PTHR24369:SF210">
    <property type="entry name" value="CHAOPTIN-RELATED"/>
    <property type="match status" value="1"/>
</dbReference>
<keyword evidence="1" id="KW-0433">Leucine-rich repeat</keyword>
<keyword evidence="2" id="KW-0732">Signal</keyword>
<dbReference type="PRINTS" id="PR00019">
    <property type="entry name" value="LEURICHRPT"/>
</dbReference>
<feature type="compositionally biased region" description="Basic and acidic residues" evidence="4">
    <location>
        <begin position="601"/>
        <end position="611"/>
    </location>
</feature>
<reference evidence="6" key="1">
    <citation type="submission" date="2025-08" db="UniProtKB">
        <authorList>
            <consortium name="RefSeq"/>
        </authorList>
    </citation>
    <scope>IDENTIFICATION</scope>
</reference>
<dbReference type="InterPro" id="IPR001611">
    <property type="entry name" value="Leu-rich_rpt"/>
</dbReference>
<dbReference type="SUPFAM" id="SSF52058">
    <property type="entry name" value="L domain-like"/>
    <property type="match status" value="1"/>
</dbReference>
<feature type="compositionally biased region" description="Low complexity" evidence="4">
    <location>
        <begin position="657"/>
        <end position="669"/>
    </location>
</feature>
<gene>
    <name evidence="6" type="primary">LOC116221743</name>
</gene>
<dbReference type="AlphaFoldDB" id="A0A6P8FZV3"/>
<dbReference type="GO" id="GO:0005886">
    <property type="term" value="C:plasma membrane"/>
    <property type="evidence" value="ECO:0007669"/>
    <property type="project" value="TreeGrafter"/>
</dbReference>
<sequence length="669" mass="74418">MSTSFCEKPDIMEITFKVLKFMLLSLPWWTSDQVAQASPFTLCEWNFPQKPSENENTANHSLQVNCSGLGLGSAPSTLPSQIKSLDLSYNNITEIKRFDFTHHLCPISQLILSHNSLGKIDDGALSSLHGLQELNLSSNILGVVTEGMFQGLRNLKVLDLRHNQLRWIHKMAFTDLANLEDLWLQNNNLRTVPDAINVLTGLKTLSLGTNSLSQLLAGDLNHCPDLKILQLEDNQISTLAAEAFQNHENLKRVDLSFNQLGELHDTTVKFLWERGVDLRLHGNPLKCDCGSEQTSGGPVWLTDGVLCQGTFGSLQGERAPLRVHTTVVLTGVPGKSLTMPCRDNYNGRMVKYWKTPVGWLTSRSSCDSYSDMKCLCNGSLTILNFSCQYNGLYYCFQEDKQERVIIPYRVLALGSCQNPMRKPRLSREVKVDTQDTVSDSHFTAAVTSSVLVTFLGGFALGTFSRSHLVRCLQNAKSRLQLKGGNRRRTSEDNTDQISMRTSPSGFNSSNFRNEISLDGDDASTTHSSPVKAPRSFRSKREQAEESAHQEDVDSQEGSSSAVPSNRNQEPPGTNLPPDDQVPPRPARRSRVIKLYNYDEEGHHYGHIRDPEGDIDGAPQPKQRVRSLNRLNAIMGSVETPDLSTHTHLQTQPDPESELGQSSEEGSVEI</sequence>
<proteinExistence type="predicted"/>
<evidence type="ECO:0000256" key="3">
    <source>
        <dbReference type="ARBA" id="ARBA00022737"/>
    </source>
</evidence>
<dbReference type="InterPro" id="IPR032675">
    <property type="entry name" value="LRR_dom_sf"/>
</dbReference>